<keyword evidence="3" id="KW-1185">Reference proteome</keyword>
<sequence>MRRGMTNVMTCSRCGGTYEDVLHAIRDCPRARNLWMRLVRSSHWPEFFSRDLKTWLQLNVSKQLGRLDQDWPSTFATTCWSLWRWRNEAIFGNGDDHTDWFFTVVHRVRNYCEDVKLVHAHQTKNSTRINKVVKWDKPDYGWVKINVDGACCKDQASSAACGGMARNAHGLFIGAFTLHYGLCKVVLEMDSLTARELVRSGVVDSHPCAALIRGIHSRCSTVGEVSFKHVYREGNRVADAMAALAYTSDFSLVFHQSPPGEIVTLLDEDAMGIGSLRSCVV</sequence>
<keyword evidence="2" id="KW-0548">Nucleotidyltransferase</keyword>
<dbReference type="InterPro" id="IPR002156">
    <property type="entry name" value="RNaseH_domain"/>
</dbReference>
<reference evidence="2" key="1">
    <citation type="submission" date="2020-09" db="EMBL/GenBank/DDBJ databases">
        <title>Genome-Enabled Discovery of Anthraquinone Biosynthesis in Senna tora.</title>
        <authorList>
            <person name="Kang S.-H."/>
            <person name="Pandey R.P."/>
            <person name="Lee C.-M."/>
            <person name="Sim J.-S."/>
            <person name="Jeong J.-T."/>
            <person name="Choi B.-S."/>
            <person name="Jung M."/>
            <person name="Ginzburg D."/>
            <person name="Zhao K."/>
            <person name="Won S.Y."/>
            <person name="Oh T.-J."/>
            <person name="Yu Y."/>
            <person name="Kim N.-H."/>
            <person name="Lee O.R."/>
            <person name="Lee T.-H."/>
            <person name="Bashyal P."/>
            <person name="Kim T.-S."/>
            <person name="Lee W.-H."/>
            <person name="Kawkins C."/>
            <person name="Kim C.-K."/>
            <person name="Kim J.S."/>
            <person name="Ahn B.O."/>
            <person name="Rhee S.Y."/>
            <person name="Sohng J.K."/>
        </authorList>
    </citation>
    <scope>NUCLEOTIDE SEQUENCE</scope>
    <source>
        <tissue evidence="2">Leaf</tissue>
    </source>
</reference>
<keyword evidence="2" id="KW-0695">RNA-directed DNA polymerase</keyword>
<dbReference type="PANTHER" id="PTHR47723">
    <property type="entry name" value="OS05G0353850 PROTEIN"/>
    <property type="match status" value="1"/>
</dbReference>
<dbReference type="GO" id="GO:0003964">
    <property type="term" value="F:RNA-directed DNA polymerase activity"/>
    <property type="evidence" value="ECO:0007669"/>
    <property type="project" value="UniProtKB-KW"/>
</dbReference>
<dbReference type="Gene3D" id="3.30.420.10">
    <property type="entry name" value="Ribonuclease H-like superfamily/Ribonuclease H"/>
    <property type="match status" value="1"/>
</dbReference>
<dbReference type="CDD" id="cd06222">
    <property type="entry name" value="RNase_H_like"/>
    <property type="match status" value="1"/>
</dbReference>
<dbReference type="OrthoDB" id="1436613at2759"/>
<dbReference type="InterPro" id="IPR044730">
    <property type="entry name" value="RNase_H-like_dom_plant"/>
</dbReference>
<name>A0A834WSW5_9FABA</name>
<evidence type="ECO:0000259" key="1">
    <source>
        <dbReference type="Pfam" id="PF13456"/>
    </source>
</evidence>
<gene>
    <name evidence="2" type="ORF">G2W53_014116</name>
</gene>
<dbReference type="InterPro" id="IPR053151">
    <property type="entry name" value="RNase_H-like"/>
</dbReference>
<dbReference type="GO" id="GO:0004523">
    <property type="term" value="F:RNA-DNA hybrid ribonuclease activity"/>
    <property type="evidence" value="ECO:0007669"/>
    <property type="project" value="InterPro"/>
</dbReference>
<dbReference type="Pfam" id="PF13456">
    <property type="entry name" value="RVT_3"/>
    <property type="match status" value="1"/>
</dbReference>
<organism evidence="2 3">
    <name type="scientific">Senna tora</name>
    <dbReference type="NCBI Taxonomy" id="362788"/>
    <lineage>
        <taxon>Eukaryota</taxon>
        <taxon>Viridiplantae</taxon>
        <taxon>Streptophyta</taxon>
        <taxon>Embryophyta</taxon>
        <taxon>Tracheophyta</taxon>
        <taxon>Spermatophyta</taxon>
        <taxon>Magnoliopsida</taxon>
        <taxon>eudicotyledons</taxon>
        <taxon>Gunneridae</taxon>
        <taxon>Pentapetalae</taxon>
        <taxon>rosids</taxon>
        <taxon>fabids</taxon>
        <taxon>Fabales</taxon>
        <taxon>Fabaceae</taxon>
        <taxon>Caesalpinioideae</taxon>
        <taxon>Cassia clade</taxon>
        <taxon>Senna</taxon>
    </lineage>
</organism>
<evidence type="ECO:0000313" key="3">
    <source>
        <dbReference type="Proteomes" id="UP000634136"/>
    </source>
</evidence>
<comment type="caution">
    <text evidence="2">The sequence shown here is derived from an EMBL/GenBank/DDBJ whole genome shotgun (WGS) entry which is preliminary data.</text>
</comment>
<protein>
    <submittedName>
        <fullName evidence="2">Putative reverse transcriptase</fullName>
    </submittedName>
</protein>
<dbReference type="Proteomes" id="UP000634136">
    <property type="component" value="Unassembled WGS sequence"/>
</dbReference>
<dbReference type="InterPro" id="IPR012337">
    <property type="entry name" value="RNaseH-like_sf"/>
</dbReference>
<proteinExistence type="predicted"/>
<dbReference type="AlphaFoldDB" id="A0A834WSW5"/>
<dbReference type="EMBL" id="JAAIUW010000005">
    <property type="protein sequence ID" value="KAF7831783.1"/>
    <property type="molecule type" value="Genomic_DNA"/>
</dbReference>
<feature type="domain" description="RNase H type-1" evidence="1">
    <location>
        <begin position="177"/>
        <end position="244"/>
    </location>
</feature>
<evidence type="ECO:0000313" key="2">
    <source>
        <dbReference type="EMBL" id="KAF7831783.1"/>
    </source>
</evidence>
<dbReference type="PANTHER" id="PTHR47723:SF19">
    <property type="entry name" value="POLYNUCLEOTIDYL TRANSFERASE, RIBONUCLEASE H-LIKE SUPERFAMILY PROTEIN"/>
    <property type="match status" value="1"/>
</dbReference>
<accession>A0A834WSW5</accession>
<dbReference type="GO" id="GO:0003676">
    <property type="term" value="F:nucleic acid binding"/>
    <property type="evidence" value="ECO:0007669"/>
    <property type="project" value="InterPro"/>
</dbReference>
<dbReference type="SUPFAM" id="SSF53098">
    <property type="entry name" value="Ribonuclease H-like"/>
    <property type="match status" value="1"/>
</dbReference>
<keyword evidence="2" id="KW-0808">Transferase</keyword>
<dbReference type="InterPro" id="IPR036397">
    <property type="entry name" value="RNaseH_sf"/>
</dbReference>